<sequence length="334" mass="37822">MILFAIFTLLCILPPGMISEKNECKSVKCPPPTPCPVDSYSKAVISHLTVFYPDVLKGAGNTARNERAIEYNGSQLGSPNVSSNTKDRYRHRRSAIDDELLIQYCCPRYECACKPNYCDQKCSPKQMPLNLTSPTDYKDIHYGVPGNCCFPCKENYCLHPTFRRHGAKWHSDDCTTCECLYGEVKCQQSSCKAPNCMAYKIIPGECCPVCDSDASNFCKHVENCDIHCKYGYARQDDCDLCECIRVSKNHPIVETDISESEKNNSIPIHNISNDNTMEKPHQQHTHKSNSNPFTTIQFWILVLTNLVAVLVLIFLIVWCCHFRQSTKYSTVQVA</sequence>
<dbReference type="InterPro" id="IPR001007">
    <property type="entry name" value="VWF_dom"/>
</dbReference>
<keyword evidence="2" id="KW-0732">Signal</keyword>
<keyword evidence="1" id="KW-0812">Transmembrane</keyword>
<dbReference type="SUPFAM" id="SSF57603">
    <property type="entry name" value="FnI-like domain"/>
    <property type="match status" value="1"/>
</dbReference>
<feature type="domain" description="VWFC" evidence="3">
    <location>
        <begin position="150"/>
        <end position="211"/>
    </location>
</feature>
<dbReference type="Gene3D" id="6.20.200.20">
    <property type="match status" value="1"/>
</dbReference>
<evidence type="ECO:0000259" key="3">
    <source>
        <dbReference type="PROSITE" id="PS50184"/>
    </source>
</evidence>
<feature type="signal peptide" evidence="2">
    <location>
        <begin position="1"/>
        <end position="19"/>
    </location>
</feature>
<keyword evidence="1" id="KW-1133">Transmembrane helix</keyword>
<dbReference type="AlphaFoldDB" id="A0A1Q3EUG7"/>
<proteinExistence type="predicted"/>
<feature type="transmembrane region" description="Helical" evidence="1">
    <location>
        <begin position="298"/>
        <end position="320"/>
    </location>
</feature>
<dbReference type="PROSITE" id="PS50184">
    <property type="entry name" value="VWFC_2"/>
    <property type="match status" value="1"/>
</dbReference>
<evidence type="ECO:0000256" key="1">
    <source>
        <dbReference type="SAM" id="Phobius"/>
    </source>
</evidence>
<dbReference type="Pfam" id="PF00093">
    <property type="entry name" value="VWC"/>
    <property type="match status" value="1"/>
</dbReference>
<dbReference type="PROSITE" id="PS01208">
    <property type="entry name" value="VWFC_1"/>
    <property type="match status" value="1"/>
</dbReference>
<evidence type="ECO:0000256" key="2">
    <source>
        <dbReference type="SAM" id="SignalP"/>
    </source>
</evidence>
<dbReference type="SMART" id="SM00214">
    <property type="entry name" value="VWC"/>
    <property type="match status" value="1"/>
</dbReference>
<organism evidence="4">
    <name type="scientific">Culex tarsalis</name>
    <name type="common">Encephalitis mosquito</name>
    <dbReference type="NCBI Taxonomy" id="7177"/>
    <lineage>
        <taxon>Eukaryota</taxon>
        <taxon>Metazoa</taxon>
        <taxon>Ecdysozoa</taxon>
        <taxon>Arthropoda</taxon>
        <taxon>Hexapoda</taxon>
        <taxon>Insecta</taxon>
        <taxon>Pterygota</taxon>
        <taxon>Neoptera</taxon>
        <taxon>Endopterygota</taxon>
        <taxon>Diptera</taxon>
        <taxon>Nematocera</taxon>
        <taxon>Culicoidea</taxon>
        <taxon>Culicidae</taxon>
        <taxon>Culicinae</taxon>
        <taxon>Culicini</taxon>
        <taxon>Culex</taxon>
        <taxon>Culex</taxon>
    </lineage>
</organism>
<keyword evidence="1" id="KW-0472">Membrane</keyword>
<accession>A0A1Q3EUG7</accession>
<feature type="chain" id="PRO_5012117289" description="VWFC domain-containing protein" evidence="2">
    <location>
        <begin position="20"/>
        <end position="334"/>
    </location>
</feature>
<dbReference type="EMBL" id="GFDL01016098">
    <property type="protein sequence ID" value="JAV18947.1"/>
    <property type="molecule type" value="Transcribed_RNA"/>
</dbReference>
<evidence type="ECO:0000313" key="4">
    <source>
        <dbReference type="EMBL" id="JAV18947.1"/>
    </source>
</evidence>
<protein>
    <recommendedName>
        <fullName evidence="3">VWFC domain-containing protein</fullName>
    </recommendedName>
</protein>
<name>A0A1Q3EUG7_CULTA</name>
<reference evidence="4" key="1">
    <citation type="submission" date="2017-01" db="EMBL/GenBank/DDBJ databases">
        <title>A deep insight into the sialotranscriptome of adult male and female Cluex tarsalis mosquitoes.</title>
        <authorList>
            <person name="Ribeiro J.M."/>
            <person name="Moreira F."/>
            <person name="Bernard K.A."/>
            <person name="Calvo E."/>
        </authorList>
    </citation>
    <scope>NUCLEOTIDE SEQUENCE</scope>
    <source>
        <strain evidence="4">Kern County</strain>
        <tissue evidence="4">Salivary glands</tissue>
    </source>
</reference>